<sequence>MNKLMKKIDRRTLLKWGGLLTVSAMAPSAWANSAGKRYEYTGAVSNSEHFLHGVASGDPTEKSAIIWTRVTTEEETPLVYWEVALDDAFEQIVSTGYAQTDESKDFTVKLDVTELNYGRNYAYRFKYRDQISPVGRLKLAPQNSTAADTLKFIVTSCSHFEHGEFVGYRDMVEREQNIDAVIHLGDYSYASSNSGDYRKFGYSDFKYDRESYRARYSEIRKDAFLQQAHQKHTWMVIWDDGDLRNGVWREGPAINGADFHEAMEIAVETFFLWMPIRYIAPKRIWRSVPYGELADIFFLDMCFYDRDVPIKDMPDNLRKRQPIFEQYDFPGRSIIGQEQAVWFEQAIRTSTARWRIVCSGAPVFEWWDNYSPSAWRAYPQSHQWLLELFAELNNNVVVLSGGLHKAMAAGLALDPFASDYSAGRDNVAVEITAPSLTRGDGGALWYEVADNRSTEKALKKNPHMKFRKGNRAGYLITKFEKDQFVGRWRLYEDVRKISGPRADTYGDVVSEHGKSKIKVVDS</sequence>
<dbReference type="InterPro" id="IPR038607">
    <property type="entry name" value="PhoD-like_sf"/>
</dbReference>
<dbReference type="Gene3D" id="3.60.21.70">
    <property type="entry name" value="PhoD-like phosphatase"/>
    <property type="match status" value="1"/>
</dbReference>
<dbReference type="RefSeq" id="WP_371844739.1">
    <property type="nucleotide sequence ID" value="NZ_JBGMEL010000023.1"/>
</dbReference>
<feature type="domain" description="Phospholipase D N-terminal" evidence="3">
    <location>
        <begin position="52"/>
        <end position="138"/>
    </location>
</feature>
<evidence type="ECO:0000259" key="3">
    <source>
        <dbReference type="Pfam" id="PF16655"/>
    </source>
</evidence>
<dbReference type="Pfam" id="PF09423">
    <property type="entry name" value="PhoD"/>
    <property type="match status" value="1"/>
</dbReference>
<evidence type="ECO:0000259" key="2">
    <source>
        <dbReference type="Pfam" id="PF09423"/>
    </source>
</evidence>
<dbReference type="Proteomes" id="UP001569414">
    <property type="component" value="Unassembled WGS sequence"/>
</dbReference>
<dbReference type="Pfam" id="PF16655">
    <property type="entry name" value="PhoD_N"/>
    <property type="match status" value="1"/>
</dbReference>
<dbReference type="InterPro" id="IPR032093">
    <property type="entry name" value="PhoD_N"/>
</dbReference>
<evidence type="ECO:0000256" key="1">
    <source>
        <dbReference type="SAM" id="SignalP"/>
    </source>
</evidence>
<keyword evidence="1" id="KW-0732">Signal</keyword>
<dbReference type="Gene3D" id="2.60.40.380">
    <property type="entry name" value="Purple acid phosphatase-like, N-terminal"/>
    <property type="match status" value="1"/>
</dbReference>
<dbReference type="PANTHER" id="PTHR43606">
    <property type="entry name" value="PHOSPHATASE, PUTATIVE (AFU_ORTHOLOGUE AFUA_6G08710)-RELATED"/>
    <property type="match status" value="1"/>
</dbReference>
<accession>A0ABV4NS89</accession>
<dbReference type="PROSITE" id="PS51318">
    <property type="entry name" value="TAT"/>
    <property type="match status" value="1"/>
</dbReference>
<organism evidence="4 5">
    <name type="scientific">Microbulbifer echini</name>
    <dbReference type="NCBI Taxonomy" id="1529067"/>
    <lineage>
        <taxon>Bacteria</taxon>
        <taxon>Pseudomonadati</taxon>
        <taxon>Pseudomonadota</taxon>
        <taxon>Gammaproteobacteria</taxon>
        <taxon>Cellvibrionales</taxon>
        <taxon>Microbulbiferaceae</taxon>
        <taxon>Microbulbifer</taxon>
    </lineage>
</organism>
<gene>
    <name evidence="4" type="ORF">ACCI51_17660</name>
</gene>
<dbReference type="InterPro" id="IPR006311">
    <property type="entry name" value="TAT_signal"/>
</dbReference>
<dbReference type="EMBL" id="JBGMEL010000023">
    <property type="protein sequence ID" value="MFA0792368.1"/>
    <property type="molecule type" value="Genomic_DNA"/>
</dbReference>
<feature type="domain" description="PhoD-like phosphatase metallophosphatase" evidence="2">
    <location>
        <begin position="152"/>
        <end position="484"/>
    </location>
</feature>
<feature type="chain" id="PRO_5047262545" evidence="1">
    <location>
        <begin position="32"/>
        <end position="522"/>
    </location>
</feature>
<keyword evidence="5" id="KW-1185">Reference proteome</keyword>
<comment type="caution">
    <text evidence="4">The sequence shown here is derived from an EMBL/GenBank/DDBJ whole genome shotgun (WGS) entry which is preliminary data.</text>
</comment>
<dbReference type="InterPro" id="IPR029052">
    <property type="entry name" value="Metallo-depent_PP-like"/>
</dbReference>
<dbReference type="InterPro" id="IPR018946">
    <property type="entry name" value="PhoD-like_MPP"/>
</dbReference>
<evidence type="ECO:0000313" key="5">
    <source>
        <dbReference type="Proteomes" id="UP001569414"/>
    </source>
</evidence>
<name>A0ABV4NS89_9GAMM</name>
<evidence type="ECO:0000313" key="4">
    <source>
        <dbReference type="EMBL" id="MFA0792368.1"/>
    </source>
</evidence>
<feature type="signal peptide" evidence="1">
    <location>
        <begin position="1"/>
        <end position="31"/>
    </location>
</feature>
<dbReference type="InterPro" id="IPR052900">
    <property type="entry name" value="Phospholipid_Metab_Enz"/>
</dbReference>
<dbReference type="PANTHER" id="PTHR43606:SF2">
    <property type="entry name" value="ALKALINE PHOSPHATASE FAMILY PROTEIN (AFU_ORTHOLOGUE AFUA_5G03860)"/>
    <property type="match status" value="1"/>
</dbReference>
<dbReference type="SUPFAM" id="SSF56300">
    <property type="entry name" value="Metallo-dependent phosphatases"/>
    <property type="match status" value="1"/>
</dbReference>
<reference evidence="4 5" key="1">
    <citation type="submission" date="2024-08" db="EMBL/GenBank/DDBJ databases">
        <authorList>
            <person name="Ishaq N."/>
        </authorList>
    </citation>
    <scope>NUCLEOTIDE SEQUENCE [LARGE SCALE GENOMIC DNA]</scope>
    <source>
        <strain evidence="4 5">JCM 30400</strain>
    </source>
</reference>
<proteinExistence type="predicted"/>
<protein>
    <submittedName>
        <fullName evidence="4">Alkaline phosphatase</fullName>
    </submittedName>
</protein>
<dbReference type="CDD" id="cd07389">
    <property type="entry name" value="MPP_PhoD"/>
    <property type="match status" value="1"/>
</dbReference>